<organism evidence="4">
    <name type="scientific">Soboliphyme baturini</name>
    <dbReference type="NCBI Taxonomy" id="241478"/>
    <lineage>
        <taxon>Eukaryota</taxon>
        <taxon>Metazoa</taxon>
        <taxon>Ecdysozoa</taxon>
        <taxon>Nematoda</taxon>
        <taxon>Enoplea</taxon>
        <taxon>Dorylaimia</taxon>
        <taxon>Dioctophymatida</taxon>
        <taxon>Dioctophymatoidea</taxon>
        <taxon>Soboliphymatidae</taxon>
        <taxon>Soboliphyme</taxon>
    </lineage>
</organism>
<evidence type="ECO:0000313" key="2">
    <source>
        <dbReference type="EMBL" id="VDP13649.1"/>
    </source>
</evidence>
<dbReference type="Gene3D" id="2.60.40.10">
    <property type="entry name" value="Immunoglobulins"/>
    <property type="match status" value="1"/>
</dbReference>
<dbReference type="Pfam" id="PF00041">
    <property type="entry name" value="fn3"/>
    <property type="match status" value="1"/>
</dbReference>
<dbReference type="InterPro" id="IPR003961">
    <property type="entry name" value="FN3_dom"/>
</dbReference>
<dbReference type="OrthoDB" id="8923679at2759"/>
<keyword evidence="3" id="KW-1185">Reference proteome</keyword>
<dbReference type="InterPro" id="IPR036116">
    <property type="entry name" value="FN3_sf"/>
</dbReference>
<accession>A0A183IVE8</accession>
<dbReference type="WBParaSite" id="SBAD_0000788401-mRNA-1">
    <property type="protein sequence ID" value="SBAD_0000788401-mRNA-1"/>
    <property type="gene ID" value="SBAD_0000788401"/>
</dbReference>
<dbReference type="Proteomes" id="UP000270296">
    <property type="component" value="Unassembled WGS sequence"/>
</dbReference>
<gene>
    <name evidence="2" type="ORF">SBAD_LOCUS7595</name>
</gene>
<dbReference type="CDD" id="cd00063">
    <property type="entry name" value="FN3"/>
    <property type="match status" value="1"/>
</dbReference>
<protein>
    <submittedName>
        <fullName evidence="4">Fibronectin type-III domain-containing protein</fullName>
    </submittedName>
</protein>
<proteinExistence type="predicted"/>
<sequence length="117" mass="12823">MAVNPSKRSVTLQFAPGYNGKTIISRWVVEAIVGNSTIWKEVFNISAPNATSIRVANLLPFHKYSLRVIAENAIGQSVPSLPSDVFETLQDLPESPPLEIDAQPSSATTIRVTWMVE</sequence>
<name>A0A183IVE8_9BILA</name>
<dbReference type="EMBL" id="UZAM01010765">
    <property type="protein sequence ID" value="VDP13649.1"/>
    <property type="molecule type" value="Genomic_DNA"/>
</dbReference>
<dbReference type="AlphaFoldDB" id="A0A183IVE8"/>
<evidence type="ECO:0000313" key="3">
    <source>
        <dbReference type="Proteomes" id="UP000270296"/>
    </source>
</evidence>
<dbReference type="PROSITE" id="PS50853">
    <property type="entry name" value="FN3"/>
    <property type="match status" value="1"/>
</dbReference>
<feature type="domain" description="Fibronectin type-III" evidence="1">
    <location>
        <begin position="1"/>
        <end position="91"/>
    </location>
</feature>
<dbReference type="SUPFAM" id="SSF49265">
    <property type="entry name" value="Fibronectin type III"/>
    <property type="match status" value="1"/>
</dbReference>
<evidence type="ECO:0000259" key="1">
    <source>
        <dbReference type="PROSITE" id="PS50853"/>
    </source>
</evidence>
<evidence type="ECO:0000313" key="4">
    <source>
        <dbReference type="WBParaSite" id="SBAD_0000788401-mRNA-1"/>
    </source>
</evidence>
<reference evidence="2 3" key="2">
    <citation type="submission" date="2018-11" db="EMBL/GenBank/DDBJ databases">
        <authorList>
            <consortium name="Pathogen Informatics"/>
        </authorList>
    </citation>
    <scope>NUCLEOTIDE SEQUENCE [LARGE SCALE GENOMIC DNA]</scope>
</reference>
<reference evidence="4" key="1">
    <citation type="submission" date="2016-06" db="UniProtKB">
        <authorList>
            <consortium name="WormBaseParasite"/>
        </authorList>
    </citation>
    <scope>IDENTIFICATION</scope>
</reference>
<dbReference type="InterPro" id="IPR013783">
    <property type="entry name" value="Ig-like_fold"/>
</dbReference>